<evidence type="ECO:0000256" key="4">
    <source>
        <dbReference type="SAM" id="Phobius"/>
    </source>
</evidence>
<dbReference type="AlphaFoldDB" id="A0A9W9ZB75"/>
<dbReference type="GO" id="GO:0003723">
    <property type="term" value="F:RNA binding"/>
    <property type="evidence" value="ECO:0007669"/>
    <property type="project" value="TreeGrafter"/>
</dbReference>
<keyword evidence="4" id="KW-0812">Transmembrane</keyword>
<dbReference type="GO" id="GO:0022627">
    <property type="term" value="C:cytosolic small ribosomal subunit"/>
    <property type="evidence" value="ECO:0007669"/>
    <property type="project" value="TreeGrafter"/>
</dbReference>
<keyword evidence="4" id="KW-1133">Transmembrane helix</keyword>
<dbReference type="SUPFAM" id="SSF46785">
    <property type="entry name" value="Winged helix' DNA-binding domain"/>
    <property type="match status" value="1"/>
</dbReference>
<evidence type="ECO:0000256" key="2">
    <source>
        <dbReference type="ARBA" id="ARBA00022980"/>
    </source>
</evidence>
<organism evidence="5 6">
    <name type="scientific">Desmophyllum pertusum</name>
    <dbReference type="NCBI Taxonomy" id="174260"/>
    <lineage>
        <taxon>Eukaryota</taxon>
        <taxon>Metazoa</taxon>
        <taxon>Cnidaria</taxon>
        <taxon>Anthozoa</taxon>
        <taxon>Hexacorallia</taxon>
        <taxon>Scleractinia</taxon>
        <taxon>Caryophylliina</taxon>
        <taxon>Caryophylliidae</taxon>
        <taxon>Desmophyllum</taxon>
    </lineage>
</organism>
<dbReference type="SMART" id="SM01413">
    <property type="entry name" value="Ribosomal_S19e"/>
    <property type="match status" value="1"/>
</dbReference>
<dbReference type="InterPro" id="IPR036390">
    <property type="entry name" value="WH_DNA-bd_sf"/>
</dbReference>
<dbReference type="InterPro" id="IPR001266">
    <property type="entry name" value="Ribosomal_eS19"/>
</dbReference>
<comment type="caution">
    <text evidence="5">The sequence shown here is derived from an EMBL/GenBank/DDBJ whole genome shotgun (WGS) entry which is preliminary data.</text>
</comment>
<dbReference type="Gene3D" id="1.10.10.10">
    <property type="entry name" value="Winged helix-like DNA-binding domain superfamily/Winged helix DNA-binding domain"/>
    <property type="match status" value="1"/>
</dbReference>
<dbReference type="GO" id="GO:0006412">
    <property type="term" value="P:translation"/>
    <property type="evidence" value="ECO:0007669"/>
    <property type="project" value="InterPro"/>
</dbReference>
<proteinExistence type="inferred from homology"/>
<dbReference type="FunFam" id="1.10.10.10:FF:000118">
    <property type="entry name" value="40S ribosomal protein S19"/>
    <property type="match status" value="1"/>
</dbReference>
<evidence type="ECO:0000313" key="5">
    <source>
        <dbReference type="EMBL" id="KAJ7378245.1"/>
    </source>
</evidence>
<protein>
    <submittedName>
        <fullName evidence="5">40S ribosomal protein S19</fullName>
    </submittedName>
</protein>
<evidence type="ECO:0000256" key="3">
    <source>
        <dbReference type="ARBA" id="ARBA00023274"/>
    </source>
</evidence>
<sequence length="211" mass="23925">MGRFYKQRVNSREELPLQRTVYRLFHEARKAWLPMQKTSTPTMEAKRTKKTAWTVAIVILIAIALSMPMPGGVTVKDVCPHEFIKALAAHLKKGGKLKVPEWVDLVKTAKSRELAPYDPDWYYIRSASILRHVYLRNGIGVGHLTRVYGGRKRRGVRPSHFERSSSSVARNILKGLEQLKLIEKDNTGGRSLTSQGQRDLDRIACQVMSSA</sequence>
<dbReference type="EMBL" id="MU826368">
    <property type="protein sequence ID" value="KAJ7378245.1"/>
    <property type="molecule type" value="Genomic_DNA"/>
</dbReference>
<comment type="similarity">
    <text evidence="1">Belongs to the eukaryotic ribosomal protein eS19 family.</text>
</comment>
<keyword evidence="6" id="KW-1185">Reference proteome</keyword>
<dbReference type="PANTHER" id="PTHR11710:SF0">
    <property type="entry name" value="40S RIBOSOMAL PROTEIN S19"/>
    <property type="match status" value="1"/>
</dbReference>
<evidence type="ECO:0000256" key="1">
    <source>
        <dbReference type="ARBA" id="ARBA00010014"/>
    </source>
</evidence>
<dbReference type="Proteomes" id="UP001163046">
    <property type="component" value="Unassembled WGS sequence"/>
</dbReference>
<dbReference type="PANTHER" id="PTHR11710">
    <property type="entry name" value="40S RIBOSOMAL PROTEIN S19"/>
    <property type="match status" value="1"/>
</dbReference>
<name>A0A9W9ZB75_9CNID</name>
<feature type="transmembrane region" description="Helical" evidence="4">
    <location>
        <begin position="51"/>
        <end position="69"/>
    </location>
</feature>
<accession>A0A9W9ZB75</accession>
<dbReference type="GO" id="GO:0000028">
    <property type="term" value="P:ribosomal small subunit assembly"/>
    <property type="evidence" value="ECO:0007669"/>
    <property type="project" value="TreeGrafter"/>
</dbReference>
<keyword evidence="4" id="KW-0472">Membrane</keyword>
<dbReference type="InterPro" id="IPR036388">
    <property type="entry name" value="WH-like_DNA-bd_sf"/>
</dbReference>
<dbReference type="Pfam" id="PF01090">
    <property type="entry name" value="Ribosomal_S19e"/>
    <property type="match status" value="1"/>
</dbReference>
<keyword evidence="3" id="KW-0687">Ribonucleoprotein</keyword>
<keyword evidence="2 5" id="KW-0689">Ribosomal protein</keyword>
<reference evidence="5" key="1">
    <citation type="submission" date="2023-01" db="EMBL/GenBank/DDBJ databases">
        <title>Genome assembly of the deep-sea coral Lophelia pertusa.</title>
        <authorList>
            <person name="Herrera S."/>
            <person name="Cordes E."/>
        </authorList>
    </citation>
    <scope>NUCLEOTIDE SEQUENCE</scope>
    <source>
        <strain evidence="5">USNM1676648</strain>
        <tissue evidence="5">Polyp</tissue>
    </source>
</reference>
<evidence type="ECO:0000313" key="6">
    <source>
        <dbReference type="Proteomes" id="UP001163046"/>
    </source>
</evidence>
<dbReference type="GO" id="GO:0003735">
    <property type="term" value="F:structural constituent of ribosome"/>
    <property type="evidence" value="ECO:0007669"/>
    <property type="project" value="InterPro"/>
</dbReference>
<gene>
    <name evidence="5" type="primary">RPS19</name>
    <name evidence="5" type="ORF">OS493_024194</name>
</gene>
<dbReference type="OrthoDB" id="428974at2759"/>